<dbReference type="AlphaFoldDB" id="X1BST3"/>
<evidence type="ECO:0000256" key="1">
    <source>
        <dbReference type="SAM" id="MobiDB-lite"/>
    </source>
</evidence>
<evidence type="ECO:0000313" key="2">
    <source>
        <dbReference type="EMBL" id="GAG98799.1"/>
    </source>
</evidence>
<accession>X1BST3</accession>
<sequence length="69" mass="7993">MKVVRCWKIIPLVKDPINVIIPDIRLYEPENAPRSFILAINRSSEFKATPKSPLPRPATRFPGRMKYQS</sequence>
<name>X1BST3_9ZZZZ</name>
<organism evidence="2">
    <name type="scientific">marine sediment metagenome</name>
    <dbReference type="NCBI Taxonomy" id="412755"/>
    <lineage>
        <taxon>unclassified sequences</taxon>
        <taxon>metagenomes</taxon>
        <taxon>ecological metagenomes</taxon>
    </lineage>
</organism>
<protein>
    <submittedName>
        <fullName evidence="2">Uncharacterized protein</fullName>
    </submittedName>
</protein>
<reference evidence="2" key="1">
    <citation type="journal article" date="2014" name="Front. Microbiol.">
        <title>High frequency of phylogenetically diverse reductive dehalogenase-homologous genes in deep subseafloor sedimentary metagenomes.</title>
        <authorList>
            <person name="Kawai M."/>
            <person name="Futagami T."/>
            <person name="Toyoda A."/>
            <person name="Takaki Y."/>
            <person name="Nishi S."/>
            <person name="Hori S."/>
            <person name="Arai W."/>
            <person name="Tsubouchi T."/>
            <person name="Morono Y."/>
            <person name="Uchiyama I."/>
            <person name="Ito T."/>
            <person name="Fujiyama A."/>
            <person name="Inagaki F."/>
            <person name="Takami H."/>
        </authorList>
    </citation>
    <scope>NUCLEOTIDE SEQUENCE</scope>
    <source>
        <strain evidence="2">Expedition CK06-06</strain>
    </source>
</reference>
<comment type="caution">
    <text evidence="2">The sequence shown here is derived from an EMBL/GenBank/DDBJ whole genome shotgun (WGS) entry which is preliminary data.</text>
</comment>
<proteinExistence type="predicted"/>
<feature type="region of interest" description="Disordered" evidence="1">
    <location>
        <begin position="47"/>
        <end position="69"/>
    </location>
</feature>
<dbReference type="EMBL" id="BART01019996">
    <property type="protein sequence ID" value="GAG98799.1"/>
    <property type="molecule type" value="Genomic_DNA"/>
</dbReference>
<gene>
    <name evidence="2" type="ORF">S01H4_37255</name>
</gene>